<feature type="region of interest" description="Disordered" evidence="1">
    <location>
        <begin position="279"/>
        <end position="314"/>
    </location>
</feature>
<sequence>MATSAFVGTQLPTRPAVRSTCAARAASLRQRTRVVTTAQAEDRKASPGQAVFAAVAAGLLSFSGPAVADILPNSATSESARNQVNQRLDNVPSIKDVGKSITNRLDVGSARDVGKAVDRNTPDVDLTQNPRDLAKQGARAVERNTPDAGGLLNKVKGAVKQNAPGLNSGDAKSAVKDAARKVDRKTNSASGELKSQVGSIKGNAKNLAQKAKTAVKQKNGTVTKEAKDVAQEVGRKSGAPNLPTPGNKGTSDLTGQVGSARVDEKSLITKAKDAVKLNQSGTIGGSDLKSAAKDSARKLDRNTPDLPSAGAAGDKIKSQVGSIKGDVKGAANDLPSASRVGDKAAAAVDSASGDAKGILNKAKNAIRQNTPGAIGGSDLKSAAKDSARKLDRNTPDLPSAGAAGDKIKSQVGSIKGDVKGAANDLPSASRVGDKAAAAVDSASGDAKGILNKAKNAIRQNTPGAIGAEDVKGAAKDAARQVDGNNDEFLSKASQLSEKAVNNVSEGTQGVLGRTNVLDVLENSVGAAKDQVQGAVQNGKQAVKQAASSAGL</sequence>
<dbReference type="AlphaFoldDB" id="A0AAW1QP50"/>
<keyword evidence="3" id="KW-1185">Reference proteome</keyword>
<evidence type="ECO:0000313" key="3">
    <source>
        <dbReference type="Proteomes" id="UP001489004"/>
    </source>
</evidence>
<dbReference type="EMBL" id="JALJOR010000002">
    <property type="protein sequence ID" value="KAK9823263.1"/>
    <property type="molecule type" value="Genomic_DNA"/>
</dbReference>
<evidence type="ECO:0000313" key="2">
    <source>
        <dbReference type="EMBL" id="KAK9823263.1"/>
    </source>
</evidence>
<proteinExistence type="predicted"/>
<organism evidence="2 3">
    <name type="scientific">[Myrmecia] bisecta</name>
    <dbReference type="NCBI Taxonomy" id="41462"/>
    <lineage>
        <taxon>Eukaryota</taxon>
        <taxon>Viridiplantae</taxon>
        <taxon>Chlorophyta</taxon>
        <taxon>core chlorophytes</taxon>
        <taxon>Trebouxiophyceae</taxon>
        <taxon>Trebouxiales</taxon>
        <taxon>Trebouxiaceae</taxon>
        <taxon>Myrmecia</taxon>
    </lineage>
</organism>
<feature type="region of interest" description="Disordered" evidence="1">
    <location>
        <begin position="369"/>
        <end position="405"/>
    </location>
</feature>
<dbReference type="Proteomes" id="UP001489004">
    <property type="component" value="Unassembled WGS sequence"/>
</dbReference>
<feature type="compositionally biased region" description="Basic and acidic residues" evidence="1">
    <location>
        <begin position="381"/>
        <end position="394"/>
    </location>
</feature>
<feature type="region of interest" description="Disordered" evidence="1">
    <location>
        <begin position="179"/>
        <end position="262"/>
    </location>
</feature>
<accession>A0AAW1QP50</accession>
<feature type="compositionally biased region" description="Basic and acidic residues" evidence="1">
    <location>
        <begin position="224"/>
        <end position="235"/>
    </location>
</feature>
<gene>
    <name evidence="2" type="ORF">WJX72_001439</name>
</gene>
<comment type="caution">
    <text evidence="2">The sequence shown here is derived from an EMBL/GenBank/DDBJ whole genome shotgun (WGS) entry which is preliminary data.</text>
</comment>
<feature type="compositionally biased region" description="Polar residues" evidence="1">
    <location>
        <begin position="247"/>
        <end position="257"/>
    </location>
</feature>
<evidence type="ECO:0000256" key="1">
    <source>
        <dbReference type="SAM" id="MobiDB-lite"/>
    </source>
</evidence>
<feature type="compositionally biased region" description="Basic and acidic residues" evidence="1">
    <location>
        <begin position="290"/>
        <end position="303"/>
    </location>
</feature>
<reference evidence="2 3" key="1">
    <citation type="journal article" date="2024" name="Nat. Commun.">
        <title>Phylogenomics reveals the evolutionary origins of lichenization in chlorophyte algae.</title>
        <authorList>
            <person name="Puginier C."/>
            <person name="Libourel C."/>
            <person name="Otte J."/>
            <person name="Skaloud P."/>
            <person name="Haon M."/>
            <person name="Grisel S."/>
            <person name="Petersen M."/>
            <person name="Berrin J.G."/>
            <person name="Delaux P.M."/>
            <person name="Dal Grande F."/>
            <person name="Keller J."/>
        </authorList>
    </citation>
    <scope>NUCLEOTIDE SEQUENCE [LARGE SCALE GENOMIC DNA]</scope>
    <source>
        <strain evidence="2 3">SAG 2043</strain>
    </source>
</reference>
<protein>
    <submittedName>
        <fullName evidence="2">Uncharacterized protein</fullName>
    </submittedName>
</protein>
<name>A0AAW1QP50_9CHLO</name>